<gene>
    <name evidence="1" type="ORF">RRG08_009556</name>
</gene>
<organism evidence="1 2">
    <name type="scientific">Elysia crispata</name>
    <name type="common">lettuce slug</name>
    <dbReference type="NCBI Taxonomy" id="231223"/>
    <lineage>
        <taxon>Eukaryota</taxon>
        <taxon>Metazoa</taxon>
        <taxon>Spiralia</taxon>
        <taxon>Lophotrochozoa</taxon>
        <taxon>Mollusca</taxon>
        <taxon>Gastropoda</taxon>
        <taxon>Heterobranchia</taxon>
        <taxon>Euthyneura</taxon>
        <taxon>Panpulmonata</taxon>
        <taxon>Sacoglossa</taxon>
        <taxon>Placobranchoidea</taxon>
        <taxon>Plakobranchidae</taxon>
        <taxon>Elysia</taxon>
    </lineage>
</organism>
<dbReference type="EMBL" id="JAWDGP010003930">
    <property type="protein sequence ID" value="KAK3769404.1"/>
    <property type="molecule type" value="Genomic_DNA"/>
</dbReference>
<dbReference type="AlphaFoldDB" id="A0AAE0ZH99"/>
<evidence type="ECO:0000313" key="1">
    <source>
        <dbReference type="EMBL" id="KAK3769404.1"/>
    </source>
</evidence>
<keyword evidence="2" id="KW-1185">Reference proteome</keyword>
<evidence type="ECO:0000313" key="2">
    <source>
        <dbReference type="Proteomes" id="UP001283361"/>
    </source>
</evidence>
<comment type="caution">
    <text evidence="1">The sequence shown here is derived from an EMBL/GenBank/DDBJ whole genome shotgun (WGS) entry which is preliminary data.</text>
</comment>
<dbReference type="Proteomes" id="UP001283361">
    <property type="component" value="Unassembled WGS sequence"/>
</dbReference>
<proteinExistence type="predicted"/>
<reference evidence="1" key="1">
    <citation type="journal article" date="2023" name="G3 (Bethesda)">
        <title>A reference genome for the long-term kleptoplast-retaining sea slug Elysia crispata morphotype clarki.</title>
        <authorList>
            <person name="Eastman K.E."/>
            <person name="Pendleton A.L."/>
            <person name="Shaikh M.A."/>
            <person name="Suttiyut T."/>
            <person name="Ogas R."/>
            <person name="Tomko P."/>
            <person name="Gavelis G."/>
            <person name="Widhalm J.R."/>
            <person name="Wisecaver J.H."/>
        </authorList>
    </citation>
    <scope>NUCLEOTIDE SEQUENCE</scope>
    <source>
        <strain evidence="1">ECLA1</strain>
    </source>
</reference>
<protein>
    <submittedName>
        <fullName evidence="1">Uncharacterized protein</fullName>
    </submittedName>
</protein>
<accession>A0AAE0ZH99</accession>
<sequence length="76" mass="7942">MAEIDTQLVGQSGASLCEAPAIAFPSRRQADLAGCQGRALRADGNSLKTYRDVKRARVNSVSILGNNGEVIGPDAL</sequence>
<name>A0AAE0ZH99_9GAST</name>